<dbReference type="InterPro" id="IPR036846">
    <property type="entry name" value="GM2-AP_sf"/>
</dbReference>
<evidence type="ECO:0000256" key="1">
    <source>
        <dbReference type="ARBA" id="ARBA00022729"/>
    </source>
</evidence>
<dbReference type="GeneID" id="140693682"/>
<gene>
    <name evidence="3" type="primary">LOC140693682</name>
</gene>
<accession>A0ABM5CXW5</accession>
<organism evidence="2 3">
    <name type="scientific">Vicugna pacos</name>
    <name type="common">Alpaca</name>
    <name type="synonym">Lama pacos</name>
    <dbReference type="NCBI Taxonomy" id="30538"/>
    <lineage>
        <taxon>Eukaryota</taxon>
        <taxon>Metazoa</taxon>
        <taxon>Chordata</taxon>
        <taxon>Craniata</taxon>
        <taxon>Vertebrata</taxon>
        <taxon>Euteleostomi</taxon>
        <taxon>Mammalia</taxon>
        <taxon>Eutheria</taxon>
        <taxon>Laurasiatheria</taxon>
        <taxon>Artiodactyla</taxon>
        <taxon>Tylopoda</taxon>
        <taxon>Camelidae</taxon>
        <taxon>Vicugna</taxon>
    </lineage>
</organism>
<evidence type="ECO:0000313" key="3">
    <source>
        <dbReference type="RefSeq" id="XP_072813490.1"/>
    </source>
</evidence>
<dbReference type="PANTHER" id="PTHR17357:SF0">
    <property type="entry name" value="GANGLIOSIDE GM2 ACTIVATOR"/>
    <property type="match status" value="1"/>
</dbReference>
<dbReference type="RefSeq" id="XP_072813490.1">
    <property type="nucleotide sequence ID" value="XM_072957389.1"/>
</dbReference>
<reference evidence="3" key="1">
    <citation type="submission" date="2025-08" db="UniProtKB">
        <authorList>
            <consortium name="RefSeq"/>
        </authorList>
    </citation>
    <scope>IDENTIFICATION</scope>
</reference>
<dbReference type="SUPFAM" id="SSF63707">
    <property type="entry name" value="Ganglioside M2 (gm2) activator"/>
    <property type="match status" value="1"/>
</dbReference>
<keyword evidence="2" id="KW-1185">Reference proteome</keyword>
<dbReference type="InterPro" id="IPR028996">
    <property type="entry name" value="GM2-AP"/>
</dbReference>
<dbReference type="Proteomes" id="UP001652581">
    <property type="component" value="Unplaced"/>
</dbReference>
<protein>
    <submittedName>
        <fullName evidence="3">Ganglioside GM2 activator-like</fullName>
    </submittedName>
</protein>
<keyword evidence="1" id="KW-0732">Signal</keyword>
<proteinExistence type="predicted"/>
<sequence length="150" mass="15640">MQAPAHILSNGLGSSSWGNCDVRGVGHHRDKSITLEHDPINTLGTLTVSVEVKTNVLFDDPQKVGLPVKEVAGFWVKILCVKQIGSCIYDICDILGSLILPAQNPHTPVGFPATIPSKKGPIQGPGLISSCPTWICPAGLAPGGSGPRAS</sequence>
<dbReference type="Gene3D" id="2.70.220.10">
    <property type="entry name" value="Ganglioside GM2 activator"/>
    <property type="match status" value="1"/>
</dbReference>
<dbReference type="PANTHER" id="PTHR17357">
    <property type="entry name" value="GM2 GANGLIOSIDE ACTIVATOR PROTEIN"/>
    <property type="match status" value="1"/>
</dbReference>
<name>A0ABM5CXW5_VICPA</name>
<evidence type="ECO:0000313" key="2">
    <source>
        <dbReference type="Proteomes" id="UP001652581"/>
    </source>
</evidence>